<comment type="caution">
    <text evidence="2">The sequence shown here is derived from an EMBL/GenBank/DDBJ whole genome shotgun (WGS) entry which is preliminary data.</text>
</comment>
<dbReference type="EMBL" id="JAOPJZ010000005">
    <property type="protein sequence ID" value="MCU4751991.1"/>
    <property type="molecule type" value="Genomic_DNA"/>
</dbReference>
<accession>A0AAP3E620</accession>
<keyword evidence="3" id="KW-1185">Reference proteome</keyword>
<dbReference type="RefSeq" id="WP_342808340.1">
    <property type="nucleotide sequence ID" value="NZ_JAOPJZ010000005.1"/>
</dbReference>
<evidence type="ECO:0000313" key="3">
    <source>
        <dbReference type="Proteomes" id="UP001321047"/>
    </source>
</evidence>
<evidence type="ECO:0000259" key="1">
    <source>
        <dbReference type="Pfam" id="PF26479"/>
    </source>
</evidence>
<organism evidence="2 3">
    <name type="scientific">Natronosalvus hydrolyticus</name>
    <dbReference type="NCBI Taxonomy" id="2979988"/>
    <lineage>
        <taxon>Archaea</taxon>
        <taxon>Methanobacteriati</taxon>
        <taxon>Methanobacteriota</taxon>
        <taxon>Stenosarchaea group</taxon>
        <taxon>Halobacteria</taxon>
        <taxon>Halobacteriales</taxon>
        <taxon>Natrialbaceae</taxon>
        <taxon>Natronosalvus</taxon>
    </lineage>
</organism>
<proteinExistence type="predicted"/>
<protein>
    <recommendedName>
        <fullName evidence="1">DUF8152 domain-containing protein</fullName>
    </recommendedName>
</protein>
<reference evidence="2 3" key="1">
    <citation type="submission" date="2022-09" db="EMBL/GenBank/DDBJ databases">
        <title>Enrichment on poylsaccharides allowed isolation of novel metabolic and taxonomic groups of Haloarchaea.</title>
        <authorList>
            <person name="Sorokin D.Y."/>
            <person name="Elcheninov A.G."/>
            <person name="Khizhniak T.V."/>
            <person name="Kolganova T.V."/>
            <person name="Kublanov I.V."/>
        </authorList>
    </citation>
    <scope>NUCLEOTIDE SEQUENCE [LARGE SCALE GENOMIC DNA]</scope>
    <source>
        <strain evidence="2 3">AArc-curdl1</strain>
    </source>
</reference>
<evidence type="ECO:0000313" key="2">
    <source>
        <dbReference type="EMBL" id="MCU4751991.1"/>
    </source>
</evidence>
<dbReference type="InterPro" id="IPR058465">
    <property type="entry name" value="DUF8152"/>
</dbReference>
<dbReference type="AlphaFoldDB" id="A0AAP3E620"/>
<name>A0AAP3E620_9EURY</name>
<gene>
    <name evidence="2" type="ORF">OB919_08345</name>
</gene>
<dbReference type="Pfam" id="PF26479">
    <property type="entry name" value="DUF8152"/>
    <property type="match status" value="1"/>
</dbReference>
<sequence>MGKEDSDTSLENRLNLLHERLEATAELPIDHRTNRWLGEAEAVVRDAAMNTLDEATTKKRVRQAKHLLEEADGTGNEQADEHLEAALELCHSILEDG</sequence>
<dbReference type="Proteomes" id="UP001321047">
    <property type="component" value="Unassembled WGS sequence"/>
</dbReference>
<feature type="domain" description="DUF8152" evidence="1">
    <location>
        <begin position="14"/>
        <end position="95"/>
    </location>
</feature>